<organism evidence="1 2">
    <name type="scientific">Fodinibius salsisoli</name>
    <dbReference type="NCBI Taxonomy" id="2820877"/>
    <lineage>
        <taxon>Bacteria</taxon>
        <taxon>Pseudomonadati</taxon>
        <taxon>Balneolota</taxon>
        <taxon>Balneolia</taxon>
        <taxon>Balneolales</taxon>
        <taxon>Balneolaceae</taxon>
        <taxon>Fodinibius</taxon>
    </lineage>
</organism>
<comment type="caution">
    <text evidence="1">The sequence shown here is derived from an EMBL/GenBank/DDBJ whole genome shotgun (WGS) entry which is preliminary data.</text>
</comment>
<proteinExistence type="predicted"/>
<dbReference type="Pfam" id="PF13469">
    <property type="entry name" value="Sulfotransfer_3"/>
    <property type="match status" value="1"/>
</dbReference>
<dbReference type="RefSeq" id="WP_265764066.1">
    <property type="nucleotide sequence ID" value="NZ_JAGGJA010000001.1"/>
</dbReference>
<keyword evidence="2" id="KW-1185">Reference proteome</keyword>
<evidence type="ECO:0000313" key="2">
    <source>
        <dbReference type="Proteomes" id="UP001207918"/>
    </source>
</evidence>
<dbReference type="InterPro" id="IPR027417">
    <property type="entry name" value="P-loop_NTPase"/>
</dbReference>
<protein>
    <submittedName>
        <fullName evidence="1">Sulfotransferase</fullName>
    </submittedName>
</protein>
<dbReference type="EMBL" id="JAGGJA010000001">
    <property type="protein sequence ID" value="MCW9705403.1"/>
    <property type="molecule type" value="Genomic_DNA"/>
</dbReference>
<evidence type="ECO:0000313" key="1">
    <source>
        <dbReference type="EMBL" id="MCW9705403.1"/>
    </source>
</evidence>
<sequence>MKRIHIVGVSPRTGTTLMAEAMKTCYKIDCYTSHEDRLFSRASGQPDIFLTKSPKDIMIVGPSLKVDPDLYVICMLRDPRDIICSKHKKDPDRYWASLRYWKLYSKQVLKLEAHPRFILVRYEDFVSDPDHIQQKLSSSIPFLEEITTFSNYHNEAAVSSSSTKALSGVRPIKPTSVGRWRNHKARIAGQIELHGNISNDLIQFGYEQDNQWLEELQGVEPDLSPSHFPEYMTTSKKAFSKFGKYLEAGRRAIEQRIGRRIRITHPKKWV</sequence>
<accession>A0ABT3PHZ3</accession>
<gene>
    <name evidence="1" type="ORF">J6I44_00990</name>
</gene>
<name>A0ABT3PHZ3_9BACT</name>
<reference evidence="1 2" key="1">
    <citation type="submission" date="2021-03" db="EMBL/GenBank/DDBJ databases">
        <title>Aliifodinibius sp. nov., a new bacterium isolated from saline soil.</title>
        <authorList>
            <person name="Galisteo C."/>
            <person name="De La Haba R."/>
            <person name="Sanchez-Porro C."/>
            <person name="Ventosa A."/>
        </authorList>
    </citation>
    <scope>NUCLEOTIDE SEQUENCE [LARGE SCALE GENOMIC DNA]</scope>
    <source>
        <strain evidence="1 2">1BSP15-2V2</strain>
    </source>
</reference>
<dbReference type="SUPFAM" id="SSF52540">
    <property type="entry name" value="P-loop containing nucleoside triphosphate hydrolases"/>
    <property type="match status" value="1"/>
</dbReference>
<dbReference type="Proteomes" id="UP001207918">
    <property type="component" value="Unassembled WGS sequence"/>
</dbReference>
<dbReference type="Gene3D" id="3.40.50.300">
    <property type="entry name" value="P-loop containing nucleotide triphosphate hydrolases"/>
    <property type="match status" value="1"/>
</dbReference>